<dbReference type="InterPro" id="IPR001763">
    <property type="entry name" value="Rhodanese-like_dom"/>
</dbReference>
<organism evidence="2">
    <name type="scientific">viral metagenome</name>
    <dbReference type="NCBI Taxonomy" id="1070528"/>
    <lineage>
        <taxon>unclassified sequences</taxon>
        <taxon>metagenomes</taxon>
        <taxon>organismal metagenomes</taxon>
    </lineage>
</organism>
<dbReference type="EMBL" id="MN739501">
    <property type="protein sequence ID" value="QHT08796.1"/>
    <property type="molecule type" value="Genomic_DNA"/>
</dbReference>
<protein>
    <recommendedName>
        <fullName evidence="1">Rhodanese domain-containing protein</fullName>
    </recommendedName>
</protein>
<reference evidence="2" key="1">
    <citation type="journal article" date="2020" name="Nature">
        <title>Giant virus diversity and host interactions through global metagenomics.</title>
        <authorList>
            <person name="Schulz F."/>
            <person name="Roux S."/>
            <person name="Paez-Espino D."/>
            <person name="Jungbluth S."/>
            <person name="Walsh D.A."/>
            <person name="Denef V.J."/>
            <person name="McMahon K.D."/>
            <person name="Konstantinidis K.T."/>
            <person name="Eloe-Fadrosh E.A."/>
            <person name="Kyrpides N.C."/>
            <person name="Woyke T."/>
        </authorList>
    </citation>
    <scope>NUCLEOTIDE SEQUENCE</scope>
    <source>
        <strain evidence="2">GVMAG-M-3300023109-53</strain>
    </source>
</reference>
<feature type="domain" description="Rhodanese" evidence="1">
    <location>
        <begin position="84"/>
        <end position="109"/>
    </location>
</feature>
<dbReference type="Gene3D" id="3.40.250.10">
    <property type="entry name" value="Rhodanese-like domain"/>
    <property type="match status" value="1"/>
</dbReference>
<name>A0A6C0CVC7_9ZZZZ</name>
<dbReference type="Pfam" id="PF00581">
    <property type="entry name" value="Rhodanese"/>
    <property type="match status" value="1"/>
</dbReference>
<dbReference type="InterPro" id="IPR036873">
    <property type="entry name" value="Rhodanese-like_dom_sf"/>
</dbReference>
<evidence type="ECO:0000313" key="2">
    <source>
        <dbReference type="EMBL" id="QHT08796.1"/>
    </source>
</evidence>
<proteinExistence type="predicted"/>
<evidence type="ECO:0000259" key="1">
    <source>
        <dbReference type="PROSITE" id="PS50206"/>
    </source>
</evidence>
<accession>A0A6C0CVC7</accession>
<dbReference type="SUPFAM" id="SSF52821">
    <property type="entry name" value="Rhodanese/Cell cycle control phosphatase"/>
    <property type="match status" value="1"/>
</dbReference>
<dbReference type="AlphaFoldDB" id="A0A6C0CVC7"/>
<sequence>MGNQTSIQRINYEDIQTVLNDNNKYILINTLPTHLQSCLIPNTTNINDEEILINKLIKTNKSIGIIIYGKNTNDMTVYDKYDQLLKLGFSKVYIYPGGMFEWLCLQDIYSDDNFPTNKKELDILKYKPDSILNKLYLTDGLD</sequence>
<dbReference type="PROSITE" id="PS50206">
    <property type="entry name" value="RHODANESE_3"/>
    <property type="match status" value="1"/>
</dbReference>